<keyword evidence="6 7" id="KW-0408">Iron</keyword>
<name>A0A3D4VCA9_9BACT</name>
<dbReference type="InterPro" id="IPR038352">
    <property type="entry name" value="Imelysin_sf"/>
</dbReference>
<proteinExistence type="predicted"/>
<evidence type="ECO:0000313" key="9">
    <source>
        <dbReference type="EMBL" id="HCT58759.1"/>
    </source>
</evidence>
<keyword evidence="9" id="KW-0575">Peroxidase</keyword>
<evidence type="ECO:0000256" key="1">
    <source>
        <dbReference type="ARBA" id="ARBA00004196"/>
    </source>
</evidence>
<keyword evidence="5" id="KW-0560">Oxidoreductase</keyword>
<evidence type="ECO:0000256" key="4">
    <source>
        <dbReference type="ARBA" id="ARBA00022729"/>
    </source>
</evidence>
<sequence length="637" mass="68720">MHTSRWTIGAIVAFVGLASCGPTNGDGHSDTAAAARAAHAAGDSRAMQARAVWEAQLDTLDMRLGALDSAVRTLSASSAESTGRHETRAEAQTRFAEARDSFKRVELAIEYYTPSAGRELNGPALPEVEDGEGPEVVLEPTGFQVVEEMLFDDEAQEIAPALVEETATLRVIASRAHTMLAAQAVTDDRVWDAVSLEIARIMALGVPGFDSPVAGHSLREAASALEGVAATLNVYRTDDGSWRTLDTLVRGARAALETTTSREAFDHFDFLVRHANPVAHEIRARRVALGIGLPTERRAFRLEAASLLDSAAFDVLAFAPVDATPGTPAQVQIGERLFADTRLSGDGRRACTSCHLVERGFTDGLRVNRTRAGAPLLRNTPTVLNSALQVGSFTDLRVTYLEDQITAVIENVDEMHGHLEESARVLSADTAMRRQLHEAFRGTAMANDTVVTGAQVRHALATYIRSLTTMNSPMDRALRGDTTALSAEQRAGFNVFVGKGKCATCHFLPLTNGTVPPMYQKTEVEVIGVPTAPVVAKGRIDPDEGRFRITRSAPHRFAFRTPSLRNVAITAPYMHNGVYRTLESVVDFYNRGGGAGIGIALEYQTLPPDTLGLTPKEQRELVAFLGALTDTSRVGRR</sequence>
<organism evidence="9 10">
    <name type="scientific">Gemmatimonas aurantiaca</name>
    <dbReference type="NCBI Taxonomy" id="173480"/>
    <lineage>
        <taxon>Bacteria</taxon>
        <taxon>Pseudomonadati</taxon>
        <taxon>Gemmatimonadota</taxon>
        <taxon>Gemmatimonadia</taxon>
        <taxon>Gemmatimonadales</taxon>
        <taxon>Gemmatimonadaceae</taxon>
        <taxon>Gemmatimonas</taxon>
    </lineage>
</organism>
<dbReference type="Gene3D" id="1.20.1420.20">
    <property type="entry name" value="M75 peptidase, HXXE motif"/>
    <property type="match status" value="1"/>
</dbReference>
<evidence type="ECO:0000256" key="6">
    <source>
        <dbReference type="ARBA" id="ARBA00023004"/>
    </source>
</evidence>
<dbReference type="Pfam" id="PF03150">
    <property type="entry name" value="CCP_MauG"/>
    <property type="match status" value="1"/>
</dbReference>
<comment type="subcellular location">
    <subcellularLocation>
        <location evidence="1">Cell envelope</location>
    </subcellularLocation>
</comment>
<dbReference type="PANTHER" id="PTHR30600:SF10">
    <property type="entry name" value="BLL6722 PROTEIN"/>
    <property type="match status" value="1"/>
</dbReference>
<dbReference type="GO" id="GO:0030313">
    <property type="term" value="C:cell envelope"/>
    <property type="evidence" value="ECO:0007669"/>
    <property type="project" value="UniProtKB-SubCell"/>
</dbReference>
<gene>
    <name evidence="9" type="ORF">DGD08_16255</name>
</gene>
<dbReference type="InterPro" id="IPR004852">
    <property type="entry name" value="Di-haem_cyt_c_peroxidsae"/>
</dbReference>
<evidence type="ECO:0000256" key="3">
    <source>
        <dbReference type="ARBA" id="ARBA00022723"/>
    </source>
</evidence>
<dbReference type="GO" id="GO:0004130">
    <property type="term" value="F:cytochrome-c peroxidase activity"/>
    <property type="evidence" value="ECO:0007669"/>
    <property type="project" value="TreeGrafter"/>
</dbReference>
<dbReference type="Gene3D" id="1.10.760.10">
    <property type="entry name" value="Cytochrome c-like domain"/>
    <property type="match status" value="2"/>
</dbReference>
<dbReference type="EMBL" id="DPIY01000011">
    <property type="protein sequence ID" value="HCT58759.1"/>
    <property type="molecule type" value="Genomic_DNA"/>
</dbReference>
<feature type="domain" description="Cytochrome c" evidence="8">
    <location>
        <begin position="487"/>
        <end position="629"/>
    </location>
</feature>
<protein>
    <submittedName>
        <fullName evidence="9">Cytochrome-c peroxidase</fullName>
    </submittedName>
</protein>
<feature type="domain" description="Cytochrome c" evidence="8">
    <location>
        <begin position="329"/>
        <end position="468"/>
    </location>
</feature>
<dbReference type="GO" id="GO:0009055">
    <property type="term" value="F:electron transfer activity"/>
    <property type="evidence" value="ECO:0007669"/>
    <property type="project" value="InterPro"/>
</dbReference>
<dbReference type="PANTHER" id="PTHR30600">
    <property type="entry name" value="CYTOCHROME C PEROXIDASE-RELATED"/>
    <property type="match status" value="1"/>
</dbReference>
<dbReference type="InterPro" id="IPR051395">
    <property type="entry name" value="Cytochrome_c_Peroxidase/MauG"/>
</dbReference>
<dbReference type="PROSITE" id="PS51257">
    <property type="entry name" value="PROKAR_LIPOPROTEIN"/>
    <property type="match status" value="1"/>
</dbReference>
<evidence type="ECO:0000313" key="10">
    <source>
        <dbReference type="Proteomes" id="UP000264071"/>
    </source>
</evidence>
<dbReference type="InterPro" id="IPR009056">
    <property type="entry name" value="Cyt_c-like_dom"/>
</dbReference>
<dbReference type="SUPFAM" id="SSF46626">
    <property type="entry name" value="Cytochrome c"/>
    <property type="match status" value="2"/>
</dbReference>
<evidence type="ECO:0000259" key="8">
    <source>
        <dbReference type="PROSITE" id="PS51007"/>
    </source>
</evidence>
<dbReference type="GO" id="GO:0046872">
    <property type="term" value="F:metal ion binding"/>
    <property type="evidence" value="ECO:0007669"/>
    <property type="project" value="UniProtKB-KW"/>
</dbReference>
<dbReference type="PROSITE" id="PS51007">
    <property type="entry name" value="CYTC"/>
    <property type="match status" value="2"/>
</dbReference>
<evidence type="ECO:0000256" key="2">
    <source>
        <dbReference type="ARBA" id="ARBA00022617"/>
    </source>
</evidence>
<keyword evidence="4" id="KW-0732">Signal</keyword>
<keyword evidence="3 7" id="KW-0479">Metal-binding</keyword>
<reference evidence="9 10" key="1">
    <citation type="journal article" date="2018" name="Nat. Biotechnol.">
        <title>A standardized bacterial taxonomy based on genome phylogeny substantially revises the tree of life.</title>
        <authorList>
            <person name="Parks D.H."/>
            <person name="Chuvochina M."/>
            <person name="Waite D.W."/>
            <person name="Rinke C."/>
            <person name="Skarshewski A."/>
            <person name="Chaumeil P.A."/>
            <person name="Hugenholtz P."/>
        </authorList>
    </citation>
    <scope>NUCLEOTIDE SEQUENCE [LARGE SCALE GENOMIC DNA]</scope>
    <source>
        <strain evidence="9">UBA8844</strain>
    </source>
</reference>
<dbReference type="AlphaFoldDB" id="A0A3D4VCA9"/>
<keyword evidence="2 7" id="KW-0349">Heme</keyword>
<accession>A0A3D4VCA9</accession>
<dbReference type="GO" id="GO:0020037">
    <property type="term" value="F:heme binding"/>
    <property type="evidence" value="ECO:0007669"/>
    <property type="project" value="InterPro"/>
</dbReference>
<dbReference type="Proteomes" id="UP000264071">
    <property type="component" value="Unassembled WGS sequence"/>
</dbReference>
<evidence type="ECO:0000256" key="7">
    <source>
        <dbReference type="PROSITE-ProRule" id="PRU00433"/>
    </source>
</evidence>
<comment type="caution">
    <text evidence="9">The sequence shown here is derived from an EMBL/GenBank/DDBJ whole genome shotgun (WGS) entry which is preliminary data.</text>
</comment>
<evidence type="ECO:0000256" key="5">
    <source>
        <dbReference type="ARBA" id="ARBA00023002"/>
    </source>
</evidence>
<dbReference type="InterPro" id="IPR036909">
    <property type="entry name" value="Cyt_c-like_dom_sf"/>
</dbReference>